<organism evidence="1 2">
    <name type="scientific">Zhouia spongiae</name>
    <dbReference type="NCBI Taxonomy" id="2202721"/>
    <lineage>
        <taxon>Bacteria</taxon>
        <taxon>Pseudomonadati</taxon>
        <taxon>Bacteroidota</taxon>
        <taxon>Flavobacteriia</taxon>
        <taxon>Flavobacteriales</taxon>
        <taxon>Flavobacteriaceae</taxon>
        <taxon>Zhouia</taxon>
    </lineage>
</organism>
<accession>A0ABY3YQ73</accession>
<name>A0ABY3YQ73_9FLAO</name>
<dbReference type="InterPro" id="IPR025366">
    <property type="entry name" value="DUF4270"/>
</dbReference>
<evidence type="ECO:0000313" key="2">
    <source>
        <dbReference type="Proteomes" id="UP000829476"/>
    </source>
</evidence>
<dbReference type="Pfam" id="PF14092">
    <property type="entry name" value="DUF4270"/>
    <property type="match status" value="1"/>
</dbReference>
<dbReference type="Proteomes" id="UP000829476">
    <property type="component" value="Chromosome"/>
</dbReference>
<reference evidence="1 2" key="1">
    <citation type="journal article" date="2018" name="Int. J. Syst. Evol. Microbiol.">
        <title>Zhouia spongiae sp. nov., isolated from a marine sponge.</title>
        <authorList>
            <person name="Zhuang L."/>
            <person name="Lin B."/>
            <person name="Qin F."/>
            <person name="Luo L."/>
        </authorList>
    </citation>
    <scope>NUCLEOTIDE SEQUENCE [LARGE SCALE GENOMIC DNA]</scope>
    <source>
        <strain evidence="1 2">HN-Y44</strain>
    </source>
</reference>
<dbReference type="EMBL" id="CP094326">
    <property type="protein sequence ID" value="UNY99989.1"/>
    <property type="molecule type" value="Genomic_DNA"/>
</dbReference>
<protein>
    <submittedName>
        <fullName evidence="1">DUF4270 domain-containing protein</fullName>
    </submittedName>
</protein>
<keyword evidence="2" id="KW-1185">Reference proteome</keyword>
<dbReference type="PROSITE" id="PS51257">
    <property type="entry name" value="PROKAR_LIPOPROTEIN"/>
    <property type="match status" value="1"/>
</dbReference>
<sequence length="550" mass="62084">MKFQFNKLTNALLVTGSVVFFIACDEEFNTIGSDIFDDNDRVADATYEVTAVNNKIDRIRTDNLPAFQLGDYKDAVYGQTSYKFVSQVRLSSTTFGAYTQETENNSGTDDSDATIPENEIVKSVHLYIPYFSEEVEDTTGTEVDENEPKEFTLDSIYGDRNQEFNLKVQESTYYLRQLDPDQDFTEAQQYFSDGDLESFATTVLYDGVHKINDTEILFFENEDDPDTEDEDESENVSSRLSPGIYVELNKDFFRQKILDMEGTDELANADNFKNYLRGLYFSIDSPSGDLLMLLNVENAHIKINYEYDKYDNKGTSDDTSDDEVVTETGSVTLGLSNNGTDVHVNFISESEYPAEITDQLGSEENASRLYLRGGPGAYAELELFAGEDVEAIKQENRLINEADLLLYIDTEAMESYGNPVYPDRLFLYNLEEGESLIDQILDIQQTANGAIYGGVLETDENDKPLLYRFRITEHITEVLRGDGENVTLGLSLTSDVANFNYVTAMVEGNEIKVPMTSAVNPLGVILYGNNVPDENSDKRLRLELYYTKTK</sequence>
<evidence type="ECO:0000313" key="1">
    <source>
        <dbReference type="EMBL" id="UNY99989.1"/>
    </source>
</evidence>
<dbReference type="RefSeq" id="WP_242938357.1">
    <property type="nucleotide sequence ID" value="NZ_CP094326.1"/>
</dbReference>
<proteinExistence type="predicted"/>
<gene>
    <name evidence="1" type="ORF">MQE36_06480</name>
</gene>